<evidence type="ECO:0000256" key="3">
    <source>
        <dbReference type="ARBA" id="ARBA00022448"/>
    </source>
</evidence>
<dbReference type="GO" id="GO:0000221">
    <property type="term" value="C:vacuolar proton-transporting V-type ATPase, V1 domain"/>
    <property type="evidence" value="ECO:0007669"/>
    <property type="project" value="TreeGrafter"/>
</dbReference>
<dbReference type="SUPFAM" id="SSF101936">
    <property type="entry name" value="DNA-binding pseudobarrel domain"/>
    <property type="match status" value="1"/>
</dbReference>
<evidence type="ECO:0000256" key="6">
    <source>
        <dbReference type="ARBA" id="ARBA00023065"/>
    </source>
</evidence>
<dbReference type="CDD" id="cd10017">
    <property type="entry name" value="B3_DNA"/>
    <property type="match status" value="1"/>
</dbReference>
<comment type="caution">
    <text evidence="13">The sequence shown here is derived from an EMBL/GenBank/DDBJ whole genome shotgun (WGS) entry which is preliminary data.</text>
</comment>
<evidence type="ECO:0000256" key="7">
    <source>
        <dbReference type="ARBA" id="ARBA00023125"/>
    </source>
</evidence>
<evidence type="ECO:0000256" key="11">
    <source>
        <dbReference type="SAM" id="MobiDB-lite"/>
    </source>
</evidence>
<keyword evidence="14" id="KW-1185">Reference proteome</keyword>
<dbReference type="InterPro" id="IPR015300">
    <property type="entry name" value="DNA-bd_pseudobarrel_sf"/>
</dbReference>
<evidence type="ECO:0000256" key="10">
    <source>
        <dbReference type="RuleBase" id="RU364010"/>
    </source>
</evidence>
<keyword evidence="7" id="KW-0238">DNA-binding</keyword>
<reference evidence="13" key="1">
    <citation type="journal article" date="2017" name="Gigascience">
        <title>The genome draft of coconut (Cocos nucifera).</title>
        <authorList>
            <person name="Xiao Y."/>
            <person name="Xu P."/>
            <person name="Fan H."/>
            <person name="Baudouin L."/>
            <person name="Xia W."/>
            <person name="Bocs S."/>
            <person name="Xu J."/>
            <person name="Li Q."/>
            <person name="Guo A."/>
            <person name="Zhou L."/>
            <person name="Li J."/>
            <person name="Wu Y."/>
            <person name="Ma Z."/>
            <person name="Armero A."/>
            <person name="Issali A.E."/>
            <person name="Liu N."/>
            <person name="Peng M."/>
            <person name="Yang Y."/>
        </authorList>
    </citation>
    <scope>NUCLEOTIDE SEQUENCE</scope>
    <source>
        <tissue evidence="13">Spear leaf of Hainan Tall coconut</tissue>
    </source>
</reference>
<keyword evidence="4 10" id="KW-0375">Hydrogen ion transport</keyword>
<dbReference type="Pfam" id="PF03223">
    <property type="entry name" value="V-ATPase_C"/>
    <property type="match status" value="2"/>
</dbReference>
<evidence type="ECO:0000259" key="12">
    <source>
        <dbReference type="PROSITE" id="PS50863"/>
    </source>
</evidence>
<name>A0A8K0NB87_COCNU</name>
<comment type="subunit">
    <text evidence="10">V-ATPase is a heteromultimeric enzyme composed of a peripheral catalytic V1 complex (components A to H) attached to an integral membrane V0 proton pore complex.</text>
</comment>
<evidence type="ECO:0000256" key="1">
    <source>
        <dbReference type="ARBA" id="ARBA00004123"/>
    </source>
</evidence>
<evidence type="ECO:0000313" key="13">
    <source>
        <dbReference type="EMBL" id="KAG1367571.1"/>
    </source>
</evidence>
<comment type="function">
    <text evidence="10">Subunit of the V1 complex of vacuolar(H+)-ATPase (V-ATPase), a multisubunit enzyme composed of a peripheral complex (V1) that hydrolyzes ATP and a membrane integral complex (V0) that translocates protons. V-ATPase is responsible for acidifying and maintaining the pH of intracellular compartments and in some cell types, is targeted to the plasma membrane, where it is responsible for acidifying the extracellular environment. Subunit C is necessary for the assembly of the catalytic sector of the enzyme and is likely to have a specific function in its catalytic activity.</text>
</comment>
<dbReference type="SMART" id="SM01019">
    <property type="entry name" value="B3"/>
    <property type="match status" value="1"/>
</dbReference>
<dbReference type="PROSITE" id="PS50863">
    <property type="entry name" value="B3"/>
    <property type="match status" value="1"/>
</dbReference>
<organism evidence="13 14">
    <name type="scientific">Cocos nucifera</name>
    <name type="common">Coconut palm</name>
    <dbReference type="NCBI Taxonomy" id="13894"/>
    <lineage>
        <taxon>Eukaryota</taxon>
        <taxon>Viridiplantae</taxon>
        <taxon>Streptophyta</taxon>
        <taxon>Embryophyta</taxon>
        <taxon>Tracheophyta</taxon>
        <taxon>Spermatophyta</taxon>
        <taxon>Magnoliopsida</taxon>
        <taxon>Liliopsida</taxon>
        <taxon>Arecaceae</taxon>
        <taxon>Arecoideae</taxon>
        <taxon>Cocoseae</taxon>
        <taxon>Attaleinae</taxon>
        <taxon>Cocos</taxon>
    </lineage>
</organism>
<dbReference type="Gene3D" id="2.40.330.10">
    <property type="entry name" value="DNA-binding pseudobarrel domain"/>
    <property type="match status" value="1"/>
</dbReference>
<proteinExistence type="inferred from homology"/>
<dbReference type="EMBL" id="CM017885">
    <property type="protein sequence ID" value="KAG1367571.1"/>
    <property type="molecule type" value="Genomic_DNA"/>
</dbReference>
<dbReference type="Gene3D" id="1.20.1460.10">
    <property type="entry name" value="subunit c (vma5p) of the yeast v-atpase, domain 2"/>
    <property type="match status" value="2"/>
</dbReference>
<keyword evidence="6 10" id="KW-0406">Ion transport</keyword>
<dbReference type="GO" id="GO:0003677">
    <property type="term" value="F:DNA binding"/>
    <property type="evidence" value="ECO:0007669"/>
    <property type="project" value="UniProtKB-KW"/>
</dbReference>
<feature type="region of interest" description="Disordered" evidence="11">
    <location>
        <begin position="1"/>
        <end position="73"/>
    </location>
</feature>
<sequence>MVGTRLPRTAAARAAKPSDTEAEDARADVPDLRSAVGFPASRRRRTAARQRPEVVQNVAAPPSTEAETGRLPGPRLSMLDLNVPALDPDQAVDGLTFLLQKELSHSDASSLGRIVLPKREAEAYLPVLTARNGIAINMDDLETFQVWTFKYRYWPNNKSRMYILDNTANFINAHGLQIGDFIMIYKDDEKDRLVIRAKKAEKEQLAASADDEIFDSIVPDIVVASIIDGGDIEDSVSYHLASGEVKVTSYYGPQHQHQHQHSAPPAVVDEFNTPDLRVGTLDSLLALSDDLAKSNAFIEGVSHKIRRQIEDLERASGVEGGALTVDGVPVDSYLTRFVWDEAKYPTMSPLREIVDSIHVQVAKIEDDMKVRAAEYNNIRGQLNIINRKQSGSLAVRDLSNLVKPEDIITSEHLVTLLAVVSKYSQKDWLSSYETLTTYVVKFSDFYVFIFNVNCGWKEENRMKERKDRENEIKKGKKEEEKKRKKGRELEEKEMNEGEEKGSKKGKKLKVKERRRKNGTIKWGYEIGNEVPRSTKKLHEDNEYALYTVTLFGRVADNFKTSARERGFQIREFEYSPEAQESRKQELEKLLQDLDNIRSSLLQWCYASYGEVFSSWMHFCAVRVFAESILRYGLPPSFLAAVLAPSAKGEKKVRSILEELSGNVNSTFWKSEDEVGFAGLGGEAEAYPYVSFTINIV</sequence>
<keyword evidence="8" id="KW-0804">Transcription</keyword>
<dbReference type="OrthoDB" id="6605928at2759"/>
<evidence type="ECO:0000256" key="8">
    <source>
        <dbReference type="ARBA" id="ARBA00023163"/>
    </source>
</evidence>
<comment type="subcellular location">
    <subcellularLocation>
        <location evidence="1">Nucleus</location>
    </subcellularLocation>
</comment>
<dbReference type="CDD" id="cd14785">
    <property type="entry name" value="V-ATPase_C"/>
    <property type="match status" value="1"/>
</dbReference>
<evidence type="ECO:0000256" key="5">
    <source>
        <dbReference type="ARBA" id="ARBA00023015"/>
    </source>
</evidence>
<evidence type="ECO:0000256" key="2">
    <source>
        <dbReference type="ARBA" id="ARBA00006138"/>
    </source>
</evidence>
<dbReference type="GO" id="GO:0005634">
    <property type="term" value="C:nucleus"/>
    <property type="evidence" value="ECO:0007669"/>
    <property type="project" value="UniProtKB-SubCell"/>
</dbReference>
<dbReference type="Proteomes" id="UP000797356">
    <property type="component" value="Chromosome 14"/>
</dbReference>
<keyword evidence="9" id="KW-0539">Nucleus</keyword>
<keyword evidence="3 10" id="KW-0813">Transport</keyword>
<feature type="compositionally biased region" description="Basic and acidic residues" evidence="11">
    <location>
        <begin position="461"/>
        <end position="502"/>
    </location>
</feature>
<dbReference type="InterPro" id="IPR003340">
    <property type="entry name" value="B3_DNA-bd"/>
</dbReference>
<feature type="domain" description="TF-B3" evidence="12">
    <location>
        <begin position="99"/>
        <end position="201"/>
    </location>
</feature>
<evidence type="ECO:0000256" key="9">
    <source>
        <dbReference type="ARBA" id="ARBA00023242"/>
    </source>
</evidence>
<evidence type="ECO:0000256" key="4">
    <source>
        <dbReference type="ARBA" id="ARBA00022781"/>
    </source>
</evidence>
<keyword evidence="5" id="KW-0805">Transcription regulation</keyword>
<comment type="similarity">
    <text evidence="2 10">Belongs to the V-ATPase C subunit family.</text>
</comment>
<dbReference type="GO" id="GO:0046961">
    <property type="term" value="F:proton-transporting ATPase activity, rotational mechanism"/>
    <property type="evidence" value="ECO:0007669"/>
    <property type="project" value="InterPro"/>
</dbReference>
<protein>
    <recommendedName>
        <fullName evidence="10">V-type proton ATPase subunit C</fullName>
    </recommendedName>
</protein>
<dbReference type="SUPFAM" id="SSF118203">
    <property type="entry name" value="Vacuolar ATP synthase subunit C"/>
    <property type="match status" value="2"/>
</dbReference>
<evidence type="ECO:0000313" key="14">
    <source>
        <dbReference type="Proteomes" id="UP000797356"/>
    </source>
</evidence>
<gene>
    <name evidence="13" type="ORF">COCNU_14G000390</name>
</gene>
<dbReference type="InterPro" id="IPR036132">
    <property type="entry name" value="Vac_ATP_synth_c_sf"/>
</dbReference>
<reference evidence="13" key="2">
    <citation type="submission" date="2019-07" db="EMBL/GenBank/DDBJ databases">
        <authorList>
            <person name="Yang Y."/>
            <person name="Bocs S."/>
            <person name="Baudouin L."/>
        </authorList>
    </citation>
    <scope>NUCLEOTIDE SEQUENCE</scope>
    <source>
        <tissue evidence="13">Spear leaf of Hainan Tall coconut</tissue>
    </source>
</reference>
<dbReference type="InterPro" id="IPR004907">
    <property type="entry name" value="ATPase_V1-cplx_csu"/>
</dbReference>
<dbReference type="AlphaFoldDB" id="A0A8K0NB87"/>
<accession>A0A8K0NB87</accession>
<feature type="compositionally biased region" description="Basic and acidic residues" evidence="11">
    <location>
        <begin position="16"/>
        <end position="31"/>
    </location>
</feature>
<feature type="region of interest" description="Disordered" evidence="11">
    <location>
        <begin position="461"/>
        <end position="510"/>
    </location>
</feature>
<dbReference type="PANTHER" id="PTHR10137">
    <property type="entry name" value="V-TYPE PROTON ATPASE SUBUNIT C"/>
    <property type="match status" value="1"/>
</dbReference>
<dbReference type="PANTHER" id="PTHR10137:SF0">
    <property type="entry name" value="V-TYPE PROTON ATPASE SUBUNIT C"/>
    <property type="match status" value="1"/>
</dbReference>
<dbReference type="Pfam" id="PF02362">
    <property type="entry name" value="B3"/>
    <property type="match status" value="1"/>
</dbReference>